<reference evidence="4" key="1">
    <citation type="submission" date="2016-10" db="EMBL/GenBank/DDBJ databases">
        <authorList>
            <person name="Varghese N."/>
        </authorList>
    </citation>
    <scope>NUCLEOTIDE SEQUENCE [LARGE SCALE GENOMIC DNA]</scope>
    <source>
        <strain evidence="4">CGMCC 1.12284</strain>
    </source>
</reference>
<keyword evidence="2" id="KW-1133">Transmembrane helix</keyword>
<feature type="compositionally biased region" description="Polar residues" evidence="1">
    <location>
        <begin position="1"/>
        <end position="19"/>
    </location>
</feature>
<proteinExistence type="predicted"/>
<protein>
    <submittedName>
        <fullName evidence="3">Putative zincin peptidase</fullName>
    </submittedName>
</protein>
<evidence type="ECO:0000313" key="4">
    <source>
        <dbReference type="Proteomes" id="UP000183275"/>
    </source>
</evidence>
<dbReference type="STRING" id="1202768.SAMN05216285_1709"/>
<dbReference type="InterPro" id="IPR021683">
    <property type="entry name" value="DUF3267"/>
</dbReference>
<dbReference type="eggNOG" id="arCOG05799">
    <property type="taxonomic scope" value="Archaea"/>
</dbReference>
<gene>
    <name evidence="3" type="ORF">SAMN05216285_1709</name>
</gene>
<dbReference type="OrthoDB" id="206228at2157"/>
<feature type="transmembrane region" description="Helical" evidence="2">
    <location>
        <begin position="170"/>
        <end position="192"/>
    </location>
</feature>
<feature type="transmembrane region" description="Helical" evidence="2">
    <location>
        <begin position="228"/>
        <end position="257"/>
    </location>
</feature>
<feature type="region of interest" description="Disordered" evidence="1">
    <location>
        <begin position="1"/>
        <end position="22"/>
    </location>
</feature>
<dbReference type="RefSeq" id="WP_081985404.1">
    <property type="nucleotide sequence ID" value="NZ_FOIS01000002.1"/>
</dbReference>
<dbReference type="EMBL" id="FOIS01000002">
    <property type="protein sequence ID" value="SEW00515.1"/>
    <property type="molecule type" value="Genomic_DNA"/>
</dbReference>
<organism evidence="3 4">
    <name type="scientific">Natrinema salifodinae</name>
    <dbReference type="NCBI Taxonomy" id="1202768"/>
    <lineage>
        <taxon>Archaea</taxon>
        <taxon>Methanobacteriati</taxon>
        <taxon>Methanobacteriota</taxon>
        <taxon>Stenosarchaea group</taxon>
        <taxon>Halobacteria</taxon>
        <taxon>Halobacteriales</taxon>
        <taxon>Natrialbaceae</taxon>
        <taxon>Natrinema</taxon>
    </lineage>
</organism>
<accession>A0A1I0NGD2</accession>
<sequence length="322" mass="33437">MSRSDPASDPTSARSSAPSQDAAAVRRPLATFRLTRSVALQWLVVSAAGFFGFAYCFGRVLARLRGVPLEPIVVSASSPPTILAWSVVSLGLLACVVVPHELLHGLFLTRYGGAPRYGVDVSHFVLPYAYAETSGTAFTRNQLLAALLAPFVGITAVGLAAMAVVPSPVLIVPLAANAAGSIGDLWMAAVLLQYPADVRVGELPDGGQGFGIYGATDRAVRRLPGTPILARFLAGGVATFAAIVTYALLAILVSLAFASGDVVLGDPDRGWLLVRHVRRPGGTAALEIGDHALLGLSALGGLAWSAVATVHRRLASGEEREP</sequence>
<dbReference type="Proteomes" id="UP000183275">
    <property type="component" value="Unassembled WGS sequence"/>
</dbReference>
<evidence type="ECO:0000313" key="3">
    <source>
        <dbReference type="EMBL" id="SEW00515.1"/>
    </source>
</evidence>
<dbReference type="AlphaFoldDB" id="A0A1I0NGD2"/>
<name>A0A1I0NGD2_9EURY</name>
<keyword evidence="2" id="KW-0472">Membrane</keyword>
<keyword evidence="2" id="KW-0812">Transmembrane</keyword>
<feature type="transmembrane region" description="Helical" evidence="2">
    <location>
        <begin position="42"/>
        <end position="62"/>
    </location>
</feature>
<feature type="transmembrane region" description="Helical" evidence="2">
    <location>
        <begin position="143"/>
        <end position="164"/>
    </location>
</feature>
<keyword evidence="4" id="KW-1185">Reference proteome</keyword>
<evidence type="ECO:0000256" key="1">
    <source>
        <dbReference type="SAM" id="MobiDB-lite"/>
    </source>
</evidence>
<dbReference type="Pfam" id="PF11667">
    <property type="entry name" value="DUF3267"/>
    <property type="match status" value="1"/>
</dbReference>
<feature type="transmembrane region" description="Helical" evidence="2">
    <location>
        <begin position="82"/>
        <end position="103"/>
    </location>
</feature>
<evidence type="ECO:0000256" key="2">
    <source>
        <dbReference type="SAM" id="Phobius"/>
    </source>
</evidence>